<dbReference type="AlphaFoldDB" id="A0A940P5N2"/>
<evidence type="ECO:0000259" key="11">
    <source>
        <dbReference type="Pfam" id="PF01514"/>
    </source>
</evidence>
<dbReference type="GO" id="GO:0005886">
    <property type="term" value="C:plasma membrane"/>
    <property type="evidence" value="ECO:0007669"/>
    <property type="project" value="UniProtKB-SubCell"/>
</dbReference>
<feature type="domain" description="Flagellar M-ring N-terminal" evidence="11">
    <location>
        <begin position="46"/>
        <end position="220"/>
    </location>
</feature>
<dbReference type="PIRSF" id="PIRSF004862">
    <property type="entry name" value="FliF"/>
    <property type="match status" value="1"/>
</dbReference>
<feature type="domain" description="Flagellar M-ring C-terminal" evidence="12">
    <location>
        <begin position="257"/>
        <end position="400"/>
    </location>
</feature>
<comment type="function">
    <text evidence="9">The M ring may be actively involved in energy transduction.</text>
</comment>
<keyword evidence="5 10" id="KW-0812">Transmembrane</keyword>
<keyword evidence="7 10" id="KW-0472">Membrane</keyword>
<evidence type="ECO:0000256" key="10">
    <source>
        <dbReference type="SAM" id="Phobius"/>
    </source>
</evidence>
<evidence type="ECO:0000256" key="1">
    <source>
        <dbReference type="ARBA" id="ARBA00004117"/>
    </source>
</evidence>
<keyword evidence="13" id="KW-0966">Cell projection</keyword>
<organism evidence="13 14">
    <name type="scientific">Vagococcus allomyrinae</name>
    <dbReference type="NCBI Taxonomy" id="2794353"/>
    <lineage>
        <taxon>Bacteria</taxon>
        <taxon>Bacillati</taxon>
        <taxon>Bacillota</taxon>
        <taxon>Bacilli</taxon>
        <taxon>Lactobacillales</taxon>
        <taxon>Enterococcaceae</taxon>
        <taxon>Vagococcus</taxon>
    </lineage>
</organism>
<keyword evidence="4" id="KW-1003">Cell membrane</keyword>
<dbReference type="InterPro" id="IPR045851">
    <property type="entry name" value="AMP-bd_C_sf"/>
</dbReference>
<dbReference type="InterPro" id="IPR013556">
    <property type="entry name" value="Flag_M-ring_C"/>
</dbReference>
<feature type="transmembrane region" description="Helical" evidence="10">
    <location>
        <begin position="427"/>
        <end position="447"/>
    </location>
</feature>
<dbReference type="Proteomes" id="UP000674938">
    <property type="component" value="Unassembled WGS sequence"/>
</dbReference>
<dbReference type="InterPro" id="IPR000067">
    <property type="entry name" value="FlgMring_FliF"/>
</dbReference>
<proteinExistence type="inferred from homology"/>
<feature type="transmembrane region" description="Helical" evidence="10">
    <location>
        <begin position="25"/>
        <end position="45"/>
    </location>
</feature>
<evidence type="ECO:0000259" key="12">
    <source>
        <dbReference type="Pfam" id="PF08345"/>
    </source>
</evidence>
<reference evidence="13" key="1">
    <citation type="submission" date="2020-12" db="EMBL/GenBank/DDBJ databases">
        <title>Vagococcus allomyrinae sp. nov. and Enterococcus lavae sp. nov., isolated from the larvae of Allomyrina dichotoma.</title>
        <authorList>
            <person name="Lee S.D."/>
        </authorList>
    </citation>
    <scope>NUCLEOTIDE SEQUENCE</scope>
    <source>
        <strain evidence="13">BWB3-3</strain>
    </source>
</reference>
<keyword evidence="13" id="KW-0282">Flagellum</keyword>
<dbReference type="GO" id="GO:0003774">
    <property type="term" value="F:cytoskeletal motor activity"/>
    <property type="evidence" value="ECO:0007669"/>
    <property type="project" value="InterPro"/>
</dbReference>
<dbReference type="Pfam" id="PF08345">
    <property type="entry name" value="YscJ_FliF_C"/>
    <property type="match status" value="1"/>
</dbReference>
<keyword evidence="14" id="KW-1185">Reference proteome</keyword>
<dbReference type="GO" id="GO:0071973">
    <property type="term" value="P:bacterial-type flagellum-dependent cell motility"/>
    <property type="evidence" value="ECO:0007669"/>
    <property type="project" value="InterPro"/>
</dbReference>
<evidence type="ECO:0000256" key="4">
    <source>
        <dbReference type="ARBA" id="ARBA00022475"/>
    </source>
</evidence>
<evidence type="ECO:0000256" key="3">
    <source>
        <dbReference type="ARBA" id="ARBA00007971"/>
    </source>
</evidence>
<evidence type="ECO:0000256" key="7">
    <source>
        <dbReference type="ARBA" id="ARBA00023136"/>
    </source>
</evidence>
<dbReference type="InterPro" id="IPR006182">
    <property type="entry name" value="FliF_N_dom"/>
</dbReference>
<dbReference type="PANTHER" id="PTHR30046:SF0">
    <property type="entry name" value="FLAGELLAR M-RING PROTEIN"/>
    <property type="match status" value="1"/>
</dbReference>
<evidence type="ECO:0000256" key="2">
    <source>
        <dbReference type="ARBA" id="ARBA00004651"/>
    </source>
</evidence>
<dbReference type="InterPro" id="IPR043427">
    <property type="entry name" value="YscJ/FliF"/>
</dbReference>
<name>A0A940P5N2_9ENTE</name>
<evidence type="ECO:0000313" key="13">
    <source>
        <dbReference type="EMBL" id="MBP1042049.1"/>
    </source>
</evidence>
<evidence type="ECO:0000256" key="6">
    <source>
        <dbReference type="ARBA" id="ARBA00022989"/>
    </source>
</evidence>
<evidence type="ECO:0000256" key="9">
    <source>
        <dbReference type="PIRNR" id="PIRNR004862"/>
    </source>
</evidence>
<evidence type="ECO:0000256" key="5">
    <source>
        <dbReference type="ARBA" id="ARBA00022692"/>
    </source>
</evidence>
<keyword evidence="13" id="KW-0969">Cilium</keyword>
<dbReference type="PANTHER" id="PTHR30046">
    <property type="entry name" value="FLAGELLAR M-RING PROTEIN"/>
    <property type="match status" value="1"/>
</dbReference>
<comment type="subcellular location">
    <subcellularLocation>
        <location evidence="1 9">Bacterial flagellum basal body</location>
    </subcellularLocation>
    <subcellularLocation>
        <location evidence="2">Cell membrane</location>
        <topology evidence="2">Multi-pass membrane protein</topology>
    </subcellularLocation>
</comment>
<dbReference type="RefSeq" id="WP_209528871.1">
    <property type="nucleotide sequence ID" value="NZ_JAEEGA010000008.1"/>
</dbReference>
<keyword evidence="6 10" id="KW-1133">Transmembrane helix</keyword>
<gene>
    <name evidence="13" type="primary">fliF</name>
    <name evidence="13" type="ORF">I6N95_13590</name>
</gene>
<comment type="caution">
    <text evidence="13">The sequence shown here is derived from an EMBL/GenBank/DDBJ whole genome shotgun (WGS) entry which is preliminary data.</text>
</comment>
<dbReference type="GO" id="GO:0009431">
    <property type="term" value="C:bacterial-type flagellum basal body, MS ring"/>
    <property type="evidence" value="ECO:0007669"/>
    <property type="project" value="InterPro"/>
</dbReference>
<sequence length="544" mass="60515">MIDKLRELQERAVGGWKNLNTVKKIGLILVTLSVIIVILLTTYMAKKTNYVVLFSDLTEAESGVIVQDLDDKAIKYKLENNGTKVLIDETHLDKFRIDLAVDNKLPNKSTGFEIFDEKNMMATDEDRKIMYQRAVTGELQRAIEALDSVGKAKVMLVIPDKSIFENKTKEASASIVLTLKTNQQPSESTIQGIASLTSGAVENLPVKNIKIVDEQGTVLSAFLDQENGVNVTDLASKYQVLKQAFERNLEEKTTSLLETVFEPGKVKLIINVELDFDSIEKTTVTYGDTKIRSENVQATGGTINQEQVQGGNVTDNVTNVVGDNADQNSKSFNRSVNNEVDTETTKVLNAPGVIKKVSASVLINENLTPVESTQLDALVKSAIGFEETRGDAIAIQGMKFASESVPEEITATDKLSRSIFQSIKDNLIWLALILGLLLTGIVVVSLLRKRRRDKLEEQLDVEQMMAEPIKDNQPHDQMEPAENEGIKQVVKEIETRQSLANQEVDFEAQRLSRISDEKEQQAKKYAKDNPDLAAELIKVWMKDK</sequence>
<evidence type="ECO:0000256" key="8">
    <source>
        <dbReference type="ARBA" id="ARBA00023143"/>
    </source>
</evidence>
<comment type="similarity">
    <text evidence="3 9">Belongs to the FliF family.</text>
</comment>
<dbReference type="EMBL" id="JAEEGA010000008">
    <property type="protein sequence ID" value="MBP1042049.1"/>
    <property type="molecule type" value="Genomic_DNA"/>
</dbReference>
<accession>A0A940P5N2</accession>
<dbReference type="Pfam" id="PF01514">
    <property type="entry name" value="YscJ_FliF"/>
    <property type="match status" value="1"/>
</dbReference>
<protein>
    <recommendedName>
        <fullName evidence="9">Flagellar M-ring protein</fullName>
    </recommendedName>
</protein>
<dbReference type="Gene3D" id="3.30.300.30">
    <property type="match status" value="1"/>
</dbReference>
<dbReference type="PRINTS" id="PR01009">
    <property type="entry name" value="FLGMRINGFLIF"/>
</dbReference>
<dbReference type="NCBIfam" id="TIGR00206">
    <property type="entry name" value="fliF"/>
    <property type="match status" value="1"/>
</dbReference>
<keyword evidence="8 9" id="KW-0975">Bacterial flagellum</keyword>
<evidence type="ECO:0000313" key="14">
    <source>
        <dbReference type="Proteomes" id="UP000674938"/>
    </source>
</evidence>